<evidence type="ECO:0000259" key="4">
    <source>
        <dbReference type="PROSITE" id="PS50111"/>
    </source>
</evidence>
<dbReference type="GO" id="GO:0004888">
    <property type="term" value="F:transmembrane signaling receptor activity"/>
    <property type="evidence" value="ECO:0007669"/>
    <property type="project" value="InterPro"/>
</dbReference>
<dbReference type="SMART" id="SM00283">
    <property type="entry name" value="MA"/>
    <property type="match status" value="1"/>
</dbReference>
<dbReference type="Gene3D" id="1.10.287.950">
    <property type="entry name" value="Methyl-accepting chemotaxis protein"/>
    <property type="match status" value="1"/>
</dbReference>
<dbReference type="RefSeq" id="WP_072865135.1">
    <property type="nucleotide sequence ID" value="NZ_FQUI01000026.1"/>
</dbReference>
<dbReference type="OrthoDB" id="9816519at2"/>
<dbReference type="PANTHER" id="PTHR32089">
    <property type="entry name" value="METHYL-ACCEPTING CHEMOTAXIS PROTEIN MCPB"/>
    <property type="match status" value="1"/>
</dbReference>
<protein>
    <submittedName>
        <fullName evidence="5">Methyl-accepting chemotaxis protein (MCP) signalling domain-containing protein</fullName>
    </submittedName>
</protein>
<organism evidence="5 6">
    <name type="scientific">Marinitoga hydrogenitolerans (strain DSM 16785 / JCM 12826 / AT1271)</name>
    <dbReference type="NCBI Taxonomy" id="1122195"/>
    <lineage>
        <taxon>Bacteria</taxon>
        <taxon>Thermotogati</taxon>
        <taxon>Thermotogota</taxon>
        <taxon>Thermotogae</taxon>
        <taxon>Petrotogales</taxon>
        <taxon>Petrotogaceae</taxon>
        <taxon>Marinitoga</taxon>
    </lineage>
</organism>
<dbReference type="GO" id="GO:0016020">
    <property type="term" value="C:membrane"/>
    <property type="evidence" value="ECO:0007669"/>
    <property type="project" value="InterPro"/>
</dbReference>
<dbReference type="PANTHER" id="PTHR32089:SF112">
    <property type="entry name" value="LYSOZYME-LIKE PROTEIN-RELATED"/>
    <property type="match status" value="1"/>
</dbReference>
<comment type="caution">
    <text evidence="5">The sequence shown here is derived from an EMBL/GenBank/DDBJ whole genome shotgun (WGS) entry which is preliminary data.</text>
</comment>
<dbReference type="GO" id="GO:0006935">
    <property type="term" value="P:chemotaxis"/>
    <property type="evidence" value="ECO:0007669"/>
    <property type="project" value="InterPro"/>
</dbReference>
<keyword evidence="6" id="KW-1185">Reference proteome</keyword>
<keyword evidence="1 3" id="KW-0807">Transducer</keyword>
<dbReference type="GO" id="GO:0007165">
    <property type="term" value="P:signal transduction"/>
    <property type="evidence" value="ECO:0007669"/>
    <property type="project" value="UniProtKB-KW"/>
</dbReference>
<dbReference type="PRINTS" id="PR00260">
    <property type="entry name" value="CHEMTRNSDUCR"/>
</dbReference>
<proteinExistence type="inferred from homology"/>
<evidence type="ECO:0000313" key="5">
    <source>
        <dbReference type="EMBL" id="SHE98742.1"/>
    </source>
</evidence>
<dbReference type="Pfam" id="PF00015">
    <property type="entry name" value="MCPsignal"/>
    <property type="match status" value="1"/>
</dbReference>
<dbReference type="PROSITE" id="PS50111">
    <property type="entry name" value="CHEMOTAXIS_TRANSDUC_2"/>
    <property type="match status" value="1"/>
</dbReference>
<feature type="domain" description="Methyl-accepting transducer" evidence="4">
    <location>
        <begin position="37"/>
        <end position="261"/>
    </location>
</feature>
<evidence type="ECO:0000313" key="6">
    <source>
        <dbReference type="Proteomes" id="UP000184334"/>
    </source>
</evidence>
<evidence type="ECO:0000256" key="2">
    <source>
        <dbReference type="ARBA" id="ARBA00029447"/>
    </source>
</evidence>
<evidence type="ECO:0000256" key="1">
    <source>
        <dbReference type="ARBA" id="ARBA00023224"/>
    </source>
</evidence>
<dbReference type="Proteomes" id="UP000184334">
    <property type="component" value="Unassembled WGS sequence"/>
</dbReference>
<dbReference type="AlphaFoldDB" id="A0A1M4XZT8"/>
<dbReference type="STRING" id="1122195.SAMN02745164_01551"/>
<reference evidence="5" key="1">
    <citation type="submission" date="2016-11" db="EMBL/GenBank/DDBJ databases">
        <authorList>
            <person name="Varghese N."/>
            <person name="Submissions S."/>
        </authorList>
    </citation>
    <scope>NUCLEOTIDE SEQUENCE [LARGE SCALE GENOMIC DNA]</scope>
    <source>
        <strain evidence="5">DSM 16785</strain>
    </source>
</reference>
<evidence type="ECO:0000256" key="3">
    <source>
        <dbReference type="PROSITE-ProRule" id="PRU00284"/>
    </source>
</evidence>
<dbReference type="InterPro" id="IPR004089">
    <property type="entry name" value="MCPsignal_dom"/>
</dbReference>
<dbReference type="EMBL" id="FQUI01000026">
    <property type="protein sequence ID" value="SHE98742.1"/>
    <property type="molecule type" value="Genomic_DNA"/>
</dbReference>
<name>A0A1M4XZT8_MARH1</name>
<comment type="similarity">
    <text evidence="2">Belongs to the methyl-accepting chemotaxis (MCP) protein family.</text>
</comment>
<accession>A0A1M4XZT8</accession>
<dbReference type="SUPFAM" id="SSF58104">
    <property type="entry name" value="Methyl-accepting chemotaxis protein (MCP) signaling domain"/>
    <property type="match status" value="1"/>
</dbReference>
<sequence length="282" mass="31970">MDNYKRLKNIIEKIAESIYHENILTSFIENLDDVVGERFEQASELTQSVGNKIINAIDNTEIITKEIEEMSIHSEEEKKILSNNNKNIIDNLSNIGNNLGEVRNDVAESINMISDALNNFEEVIEITENINKIARKTNMLSINASIEAAKAKEHGRGFAVVAEEIQKLSTETNESAKKINERINILSKKISDVLEKINYISDLFNTVSEITEDSLEIIERNENFLDKLIKNLHSNSVLLENNIGNLSVSKEEMLDLIKTITTLNSVIKNVLNMQKKIKDIKI</sequence>
<dbReference type="InterPro" id="IPR004090">
    <property type="entry name" value="Chemotax_Me-accpt_rcpt"/>
</dbReference>
<gene>
    <name evidence="5" type="ORF">SAMN02745164_01551</name>
</gene>